<dbReference type="SUPFAM" id="SSF56801">
    <property type="entry name" value="Acetyl-CoA synthetase-like"/>
    <property type="match status" value="1"/>
</dbReference>
<evidence type="ECO:0000313" key="6">
    <source>
        <dbReference type="Proteomes" id="UP000003604"/>
    </source>
</evidence>
<dbReference type="AlphaFoldDB" id="D0IC25"/>
<name>D0IC25_GRIHO</name>
<dbReference type="Gene3D" id="3.40.50.12780">
    <property type="entry name" value="N-terminal domain of ligase-like"/>
    <property type="match status" value="1"/>
</dbReference>
<feature type="domain" description="AMP-binding enzyme C-terminal" evidence="4">
    <location>
        <begin position="370"/>
        <end position="442"/>
    </location>
</feature>
<dbReference type="InterPro" id="IPR045851">
    <property type="entry name" value="AMP-bd_C_sf"/>
</dbReference>
<protein>
    <submittedName>
        <fullName evidence="5">AMP-dependent synthetase and ligase</fullName>
    </submittedName>
</protein>
<dbReference type="Gene3D" id="3.30.300.30">
    <property type="match status" value="1"/>
</dbReference>
<dbReference type="InterPro" id="IPR020845">
    <property type="entry name" value="AMP-binding_CS"/>
</dbReference>
<dbReference type="Proteomes" id="UP000003604">
    <property type="component" value="Unassembled WGS sequence"/>
</dbReference>
<dbReference type="PROSITE" id="PS00455">
    <property type="entry name" value="AMP_BINDING"/>
    <property type="match status" value="1"/>
</dbReference>
<dbReference type="RefSeq" id="WP_005506521.1">
    <property type="nucleotide sequence ID" value="NZ_ADAQ01000013.1"/>
</dbReference>
<dbReference type="PANTHER" id="PTHR43201">
    <property type="entry name" value="ACYL-COA SYNTHETASE"/>
    <property type="match status" value="1"/>
</dbReference>
<dbReference type="CDD" id="cd04433">
    <property type="entry name" value="AFD_class_I"/>
    <property type="match status" value="1"/>
</dbReference>
<dbReference type="OrthoDB" id="9803968at2"/>
<evidence type="ECO:0000256" key="1">
    <source>
        <dbReference type="ARBA" id="ARBA00006432"/>
    </source>
</evidence>
<dbReference type="Pfam" id="PF13193">
    <property type="entry name" value="AMP-binding_C"/>
    <property type="match status" value="1"/>
</dbReference>
<gene>
    <name evidence="5" type="ORF">VHA_003304</name>
</gene>
<organism evidence="5 6">
    <name type="scientific">Grimontia hollisae CIP 101886</name>
    <dbReference type="NCBI Taxonomy" id="675812"/>
    <lineage>
        <taxon>Bacteria</taxon>
        <taxon>Pseudomonadati</taxon>
        <taxon>Pseudomonadota</taxon>
        <taxon>Gammaproteobacteria</taxon>
        <taxon>Vibrionales</taxon>
        <taxon>Vibrionaceae</taxon>
        <taxon>Grimontia</taxon>
    </lineage>
</organism>
<dbReference type="InterPro" id="IPR000873">
    <property type="entry name" value="AMP-dep_synth/lig_dom"/>
</dbReference>
<dbReference type="GeneID" id="58895259"/>
<comment type="similarity">
    <text evidence="1">Belongs to the ATP-dependent AMP-binding enzyme family.</text>
</comment>
<keyword evidence="2 5" id="KW-0436">Ligase</keyword>
<reference evidence="5 6" key="1">
    <citation type="submission" date="2009-10" db="EMBL/GenBank/DDBJ databases">
        <authorList>
            <consortium name="Los Alamos National Laboratory (LANL)"/>
            <consortium name="National Microbial Pathogen Data Resource (NMPDR)"/>
            <person name="Saunders E.H."/>
            <person name="Munk A.C."/>
            <person name="Tapia R."/>
            <person name="Green L."/>
            <person name="Rogers Y."/>
            <person name="Detter J.C."/>
            <person name="Bruce D."/>
            <person name="Brettin T.S."/>
            <person name="Colwell R.R."/>
            <person name="Huq A."/>
            <person name="Grim C.J."/>
            <person name="Hasan N.A."/>
            <person name="Bartels D."/>
            <person name="Vonstein V."/>
        </authorList>
    </citation>
    <scope>NUCLEOTIDE SEQUENCE [LARGE SCALE GENOMIC DNA]</scope>
    <source>
        <strain evidence="5 6">CIP 101886</strain>
    </source>
</reference>
<sequence length="455" mass="50986">MILNLTLRTQNPVIETEEVTITYEDLMHRIEFYSDEFDKLGWNKGDRICLKIDNDLEFFSLILTCFWRGIIVCPLSASVNKSYEKMIINIFNPKAIVNELELFGNYSKDKKVKSIAPFDESIMELPALVTFTSGTTGVPKGVVHSLGNLLRSANTFNNHNMLDERTRMLNVMPKYYMAGILNSFLCPLLAGGTIVLNETFTAANAATLFKRMKKHNINYAWLSPSMLLLSIKMLRDERVINWVRKNNPTLFVGTAPLPEKTKNIVKEKLGIEVLESYGTSEQLFIACAKKGSGDSCNVGPVLDNIEVEIEEKDGSIIVKSPWSMLGYINAEGLGQDTGDLGIIKDGCLEIIGRKKDIIIKGGQNISPVFIEENALKCNGVFDAAVVGINHDFWGEVPILFIIPEKDYDKELLSSQLRLLLPFELFPEEIITLTEFPKTVTGKVIKSDLIKSLNLC</sequence>
<dbReference type="PANTHER" id="PTHR43201:SF5">
    <property type="entry name" value="MEDIUM-CHAIN ACYL-COA LIGASE ACSF2, MITOCHONDRIAL"/>
    <property type="match status" value="1"/>
</dbReference>
<dbReference type="EMBL" id="ADAQ01000013">
    <property type="protein sequence ID" value="EEY71443.1"/>
    <property type="molecule type" value="Genomic_DNA"/>
</dbReference>
<evidence type="ECO:0000256" key="2">
    <source>
        <dbReference type="ARBA" id="ARBA00022598"/>
    </source>
</evidence>
<dbReference type="GO" id="GO:0006631">
    <property type="term" value="P:fatty acid metabolic process"/>
    <property type="evidence" value="ECO:0007669"/>
    <property type="project" value="TreeGrafter"/>
</dbReference>
<feature type="domain" description="AMP-dependent synthetase/ligase" evidence="3">
    <location>
        <begin position="13"/>
        <end position="327"/>
    </location>
</feature>
<accession>D0IC25</accession>
<evidence type="ECO:0000259" key="4">
    <source>
        <dbReference type="Pfam" id="PF13193"/>
    </source>
</evidence>
<dbReference type="InterPro" id="IPR025110">
    <property type="entry name" value="AMP-bd_C"/>
</dbReference>
<comment type="caution">
    <text evidence="5">The sequence shown here is derived from an EMBL/GenBank/DDBJ whole genome shotgun (WGS) entry which is preliminary data.</text>
</comment>
<dbReference type="InterPro" id="IPR042099">
    <property type="entry name" value="ANL_N_sf"/>
</dbReference>
<dbReference type="GO" id="GO:0031956">
    <property type="term" value="F:medium-chain fatty acid-CoA ligase activity"/>
    <property type="evidence" value="ECO:0007669"/>
    <property type="project" value="TreeGrafter"/>
</dbReference>
<evidence type="ECO:0000259" key="3">
    <source>
        <dbReference type="Pfam" id="PF00501"/>
    </source>
</evidence>
<dbReference type="Pfam" id="PF00501">
    <property type="entry name" value="AMP-binding"/>
    <property type="match status" value="1"/>
</dbReference>
<evidence type="ECO:0000313" key="5">
    <source>
        <dbReference type="EMBL" id="EEY71443.1"/>
    </source>
</evidence>
<keyword evidence="6" id="KW-1185">Reference proteome</keyword>
<proteinExistence type="inferred from homology"/>
<dbReference type="eggNOG" id="COG0318">
    <property type="taxonomic scope" value="Bacteria"/>
</dbReference>